<evidence type="ECO:0000256" key="2">
    <source>
        <dbReference type="ARBA" id="ARBA00022741"/>
    </source>
</evidence>
<dbReference type="InterPro" id="IPR053149">
    <property type="entry name" value="TPK"/>
</dbReference>
<dbReference type="KEGG" id="csal:NBC122_00504"/>
<dbReference type="InterPro" id="IPR007373">
    <property type="entry name" value="Thiamin_PyroPKinase_B1-bd"/>
</dbReference>
<evidence type="ECO:0000256" key="1">
    <source>
        <dbReference type="ARBA" id="ARBA00022679"/>
    </source>
</evidence>
<dbReference type="InterPro" id="IPR036759">
    <property type="entry name" value="TPK_catalytic_sf"/>
</dbReference>
<feature type="domain" description="Thiamin pyrophosphokinase thiamin-binding" evidence="6">
    <location>
        <begin position="146"/>
        <end position="211"/>
    </location>
</feature>
<name>A0A4P6ZCX5_9FLAO</name>
<keyword evidence="4" id="KW-0067">ATP-binding</keyword>
<dbReference type="GO" id="GO:0005524">
    <property type="term" value="F:ATP binding"/>
    <property type="evidence" value="ECO:0007669"/>
    <property type="project" value="UniProtKB-KW"/>
</dbReference>
<dbReference type="InterPro" id="IPR007371">
    <property type="entry name" value="TPK_catalytic"/>
</dbReference>
<dbReference type="SMART" id="SM00983">
    <property type="entry name" value="TPK_B1_binding"/>
    <property type="match status" value="1"/>
</dbReference>
<evidence type="ECO:0000259" key="6">
    <source>
        <dbReference type="SMART" id="SM00983"/>
    </source>
</evidence>
<dbReference type="SUPFAM" id="SSF63999">
    <property type="entry name" value="Thiamin pyrophosphokinase, catalytic domain"/>
    <property type="match status" value="1"/>
</dbReference>
<dbReference type="EMBL" id="CP037954">
    <property type="protein sequence ID" value="QBO57353.1"/>
    <property type="molecule type" value="Genomic_DNA"/>
</dbReference>
<dbReference type="SUPFAM" id="SSF63862">
    <property type="entry name" value="Thiamin pyrophosphokinase, substrate-binding domain"/>
    <property type="match status" value="1"/>
</dbReference>
<evidence type="ECO:0000256" key="4">
    <source>
        <dbReference type="ARBA" id="ARBA00022840"/>
    </source>
</evidence>
<dbReference type="GO" id="GO:0009229">
    <property type="term" value="P:thiamine diphosphate biosynthetic process"/>
    <property type="evidence" value="ECO:0007669"/>
    <property type="project" value="InterPro"/>
</dbReference>
<accession>A0A4P6ZCX5</accession>
<keyword evidence="8" id="KW-1185">Reference proteome</keyword>
<dbReference type="InterPro" id="IPR036371">
    <property type="entry name" value="TPK_B1-bd_sf"/>
</dbReference>
<evidence type="ECO:0000313" key="7">
    <source>
        <dbReference type="EMBL" id="QBO57353.1"/>
    </source>
</evidence>
<protein>
    <recommendedName>
        <fullName evidence="5">Thiamine diphosphokinase</fullName>
        <ecNumber evidence="5">2.7.6.2</ecNumber>
    </recommendedName>
</protein>
<dbReference type="InterPro" id="IPR006282">
    <property type="entry name" value="Thi_PPkinase"/>
</dbReference>
<keyword evidence="2" id="KW-0547">Nucleotide-binding</keyword>
<dbReference type="GO" id="GO:0030975">
    <property type="term" value="F:thiamine binding"/>
    <property type="evidence" value="ECO:0007669"/>
    <property type="project" value="InterPro"/>
</dbReference>
<keyword evidence="3 7" id="KW-0418">Kinase</keyword>
<dbReference type="NCBIfam" id="TIGR01378">
    <property type="entry name" value="thi_PPkinase"/>
    <property type="match status" value="1"/>
</dbReference>
<dbReference type="RefSeq" id="WP_246012421.1">
    <property type="nucleotide sequence ID" value="NZ_CP037954.1"/>
</dbReference>
<dbReference type="Proteomes" id="UP000294419">
    <property type="component" value="Chromosome"/>
</dbReference>
<dbReference type="CDD" id="cd07995">
    <property type="entry name" value="TPK"/>
    <property type="match status" value="1"/>
</dbReference>
<dbReference type="EC" id="2.7.6.2" evidence="5"/>
<dbReference type="AlphaFoldDB" id="A0A4P6ZCX5"/>
<evidence type="ECO:0000256" key="5">
    <source>
        <dbReference type="NCBIfam" id="TIGR01378"/>
    </source>
</evidence>
<sequence>MGKPKNTGIQMTDKALLFINGIPPKYLPQTEGYSLIACSDGAFHYLKEMDFPFEKLDFISGDFDSHSGKDEQIYNDKFIYTPDQDRTDFEKSLEIIKEKGFKTIDVYGGSGGEMDHFLGNLTVAFLFKDDLKITFFDEYSTYFFAPKKLVLENSKNCMISLYPYPVAEKVITKGLNWPLNKENLDITSRIGTRNFAKDDQVTIEFESGNLVVFVGKTDQR</sequence>
<keyword evidence="1 7" id="KW-0808">Transferase</keyword>
<dbReference type="GO" id="GO:0004788">
    <property type="term" value="F:thiamine diphosphokinase activity"/>
    <property type="evidence" value="ECO:0007669"/>
    <property type="project" value="UniProtKB-UniRule"/>
</dbReference>
<dbReference type="PANTHER" id="PTHR41299">
    <property type="entry name" value="THIAMINE PYROPHOSPHOKINASE"/>
    <property type="match status" value="1"/>
</dbReference>
<dbReference type="PANTHER" id="PTHR41299:SF1">
    <property type="entry name" value="THIAMINE PYROPHOSPHOKINASE"/>
    <property type="match status" value="1"/>
</dbReference>
<dbReference type="Pfam" id="PF04263">
    <property type="entry name" value="TPK_catalytic"/>
    <property type="match status" value="1"/>
</dbReference>
<dbReference type="GO" id="GO:0016301">
    <property type="term" value="F:kinase activity"/>
    <property type="evidence" value="ECO:0007669"/>
    <property type="project" value="UniProtKB-KW"/>
</dbReference>
<dbReference type="Gene3D" id="3.40.50.10240">
    <property type="entry name" value="Thiamin pyrophosphokinase, catalytic domain"/>
    <property type="match status" value="1"/>
</dbReference>
<dbReference type="GO" id="GO:0006772">
    <property type="term" value="P:thiamine metabolic process"/>
    <property type="evidence" value="ECO:0007669"/>
    <property type="project" value="UniProtKB-UniRule"/>
</dbReference>
<dbReference type="Pfam" id="PF04265">
    <property type="entry name" value="TPK_B1_binding"/>
    <property type="match status" value="1"/>
</dbReference>
<organism evidence="7 8">
    <name type="scientific">Chryseobacterium salivictor</name>
    <dbReference type="NCBI Taxonomy" id="2547600"/>
    <lineage>
        <taxon>Bacteria</taxon>
        <taxon>Pseudomonadati</taxon>
        <taxon>Bacteroidota</taxon>
        <taxon>Flavobacteriia</taxon>
        <taxon>Flavobacteriales</taxon>
        <taxon>Weeksellaceae</taxon>
        <taxon>Chryseobacterium group</taxon>
        <taxon>Chryseobacterium</taxon>
    </lineage>
</organism>
<evidence type="ECO:0000256" key="3">
    <source>
        <dbReference type="ARBA" id="ARBA00022777"/>
    </source>
</evidence>
<reference evidence="7 8" key="1">
    <citation type="submission" date="2019-03" db="EMBL/GenBank/DDBJ databases">
        <authorList>
            <person name="Kim H."/>
            <person name="Yu S.-M."/>
        </authorList>
    </citation>
    <scope>NUCLEOTIDE SEQUENCE [LARGE SCALE GENOMIC DNA]</scope>
    <source>
        <strain evidence="7 8">NBC122</strain>
    </source>
</reference>
<proteinExistence type="predicted"/>
<gene>
    <name evidence="7" type="primary">thiN</name>
    <name evidence="7" type="ORF">NBC122_00504</name>
</gene>
<evidence type="ECO:0000313" key="8">
    <source>
        <dbReference type="Proteomes" id="UP000294419"/>
    </source>
</evidence>